<organism evidence="1">
    <name type="scientific">Anguilla anguilla</name>
    <name type="common">European freshwater eel</name>
    <name type="synonym">Muraena anguilla</name>
    <dbReference type="NCBI Taxonomy" id="7936"/>
    <lineage>
        <taxon>Eukaryota</taxon>
        <taxon>Metazoa</taxon>
        <taxon>Chordata</taxon>
        <taxon>Craniata</taxon>
        <taxon>Vertebrata</taxon>
        <taxon>Euteleostomi</taxon>
        <taxon>Actinopterygii</taxon>
        <taxon>Neopterygii</taxon>
        <taxon>Teleostei</taxon>
        <taxon>Anguilliformes</taxon>
        <taxon>Anguillidae</taxon>
        <taxon>Anguilla</taxon>
    </lineage>
</organism>
<dbReference type="AlphaFoldDB" id="A0A0E9QK37"/>
<name>A0A0E9QK37_ANGAN</name>
<reference evidence="1" key="1">
    <citation type="submission" date="2014-11" db="EMBL/GenBank/DDBJ databases">
        <authorList>
            <person name="Amaro Gonzalez C."/>
        </authorList>
    </citation>
    <scope>NUCLEOTIDE SEQUENCE</scope>
</reference>
<evidence type="ECO:0000313" key="1">
    <source>
        <dbReference type="EMBL" id="JAH16448.1"/>
    </source>
</evidence>
<dbReference type="EMBL" id="GBXM01092129">
    <property type="protein sequence ID" value="JAH16448.1"/>
    <property type="molecule type" value="Transcribed_RNA"/>
</dbReference>
<protein>
    <submittedName>
        <fullName evidence="1">Uncharacterized protein</fullName>
    </submittedName>
</protein>
<reference evidence="1" key="2">
    <citation type="journal article" date="2015" name="Fish Shellfish Immunol.">
        <title>Early steps in the European eel (Anguilla anguilla)-Vibrio vulnificus interaction in the gills: Role of the RtxA13 toxin.</title>
        <authorList>
            <person name="Callol A."/>
            <person name="Pajuelo D."/>
            <person name="Ebbesson L."/>
            <person name="Teles M."/>
            <person name="MacKenzie S."/>
            <person name="Amaro C."/>
        </authorList>
    </citation>
    <scope>NUCLEOTIDE SEQUENCE</scope>
</reference>
<sequence length="24" mass="2832">MRFNIRTQMRHLAPISGTHMHILA</sequence>
<accession>A0A0E9QK37</accession>
<proteinExistence type="predicted"/>